<feature type="region of interest" description="Disordered" evidence="6">
    <location>
        <begin position="621"/>
        <end position="748"/>
    </location>
</feature>
<comment type="similarity">
    <text evidence="1">Belongs to the peptidase C48 family.</text>
</comment>
<proteinExistence type="inferred from homology"/>
<dbReference type="eggNOG" id="KOG0779">
    <property type="taxonomic scope" value="Eukaryota"/>
</dbReference>
<evidence type="ECO:0000313" key="9">
    <source>
        <dbReference type="Proteomes" id="UP000030752"/>
    </source>
</evidence>
<name>W2S5S2_CYPE1</name>
<dbReference type="EMBL" id="KB822716">
    <property type="protein sequence ID" value="ETN43955.1"/>
    <property type="molecule type" value="Genomic_DNA"/>
</dbReference>
<feature type="compositionally biased region" description="Basic and acidic residues" evidence="6">
    <location>
        <begin position="1189"/>
        <end position="1199"/>
    </location>
</feature>
<feature type="domain" description="Ubiquitin-like protease family profile" evidence="7">
    <location>
        <begin position="768"/>
        <end position="1024"/>
    </location>
</feature>
<keyword evidence="2" id="KW-0597">Phosphoprotein</keyword>
<dbReference type="OrthoDB" id="442460at2759"/>
<dbReference type="SUPFAM" id="SSF54001">
    <property type="entry name" value="Cysteine proteinases"/>
    <property type="match status" value="1"/>
</dbReference>
<dbReference type="GO" id="GO:0005634">
    <property type="term" value="C:nucleus"/>
    <property type="evidence" value="ECO:0007669"/>
    <property type="project" value="TreeGrafter"/>
</dbReference>
<feature type="region of interest" description="Disordered" evidence="6">
    <location>
        <begin position="185"/>
        <end position="276"/>
    </location>
</feature>
<feature type="compositionally biased region" description="Basic residues" evidence="6">
    <location>
        <begin position="32"/>
        <end position="42"/>
    </location>
</feature>
<feature type="region of interest" description="Disordered" evidence="6">
    <location>
        <begin position="920"/>
        <end position="947"/>
    </location>
</feature>
<dbReference type="InterPro" id="IPR003653">
    <property type="entry name" value="Peptidase_C48_C"/>
</dbReference>
<dbReference type="RefSeq" id="XP_008713711.1">
    <property type="nucleotide sequence ID" value="XM_008715489.1"/>
</dbReference>
<feature type="compositionally biased region" description="Basic and acidic residues" evidence="6">
    <location>
        <begin position="631"/>
        <end position="661"/>
    </location>
</feature>
<evidence type="ECO:0000256" key="3">
    <source>
        <dbReference type="ARBA" id="ARBA00022670"/>
    </source>
</evidence>
<sequence length="1302" mass="146101">MQVIRDMLRFVSGSQHEDSEGNPGDHPDAHSTHHHNDKRKRALSTSSSEHATRVRTRASTQQAPMSDSGPPHKPGGQNQLKTRFRARAQESARLDVEVISDSDHDEHPRKAHGKTVPTRPLNPLSERRYSSNAVSADELREEHRLIGGATYGFATRGQFVPTDHPPRTREADEILVADPMKEAMTRKKPNIPGGLKPMNTTTGPKSSESTRSRYFSDHRGSIAAPTKAFTASTDSYGNEHTHPNKRLKLDTSATQQSPAASLARSKTPTPNREGRSKSYAISLDDSHDGNTPLQFRHHEKSLQSREVHGSIESILDDPHMSAGNARHPRSSHTLDDGAVNFGARNIKRSLRESSNGPLTHARAYAGISEGDEGAYFLQQSKRQRKTTSTHSDEAPETLQDKPNRPTKRQPGSPALTARFFGAKHVDVPSSSPDALQEDEPDLPHRPIKPPTPLRSDLQRLTPNTRLADKILGNSDSSKLVRPKAKKYLRAPPEAFALKEILAHGLINTPDYYEFWVDPEKKDFYIMPRHSRLQNESLMTPRDVSSICQAYHSDTTGLLHLKFRGSLDKVSDAYTLRLESDKSAYDLLKALQKIQEIDDVVLKEDHWMERLFEKRARAIDEMDTSGTAHQHKPSESTDISHHFKRSDNPIRRQRTTDHRDLPRSQAKHASPTVITGAERSGQSVSRPETRTQNLRRVVDSDNRHELEPDATEELVEQPATSRTTRASRRAAPPKPRTPSPPKIKFSKTGGLGTPWENALVYPPSGKKRETVDFGSLERLDDDEFLNDTLIGFFLRYLQYQVEQTRPELMKKMHFFNSYFFDNLTKGARSRKDINYQSVSKWTKAVDLFTRDFVIVPMNEHLHWFVAIICNLPHLKRTADDGGHEDNGAEDSLATAGGPGSDGTNQATNETQKSFEELSIEDKEPQFGSHSTSPLNRSGKKGKKRKRQSLPKYNLKSPVIISLDSLGQPRSQSCSFLKQYIVQEGKNKHGLDIDDKKIPAMTAKEIPTQGNFSDCGLYVCMYLEQFMRDPDGFVRAVLQRGSLLWPKPIHSNELRSRLRALILELHREQEGEEARKLIPELGSIMVDMRIAEPEVIPNSPPAEKAESATRSDNAREGQTRPADETRKEKIDTPWMVPSRTTNEVRPATPAALKRRHEDVSGQHIEPNAILIEDDNESPPSVRSAKRHRRKSLDFANHKSPKELAAALRQARDSELAERQLRAASVNTDFMNSDAPYERAASNDRLSLPSWNSDHGEGQQGPFEGAKPDAREQSAEIPETQDEQLPEVEFQGASQGRAGSQEVII</sequence>
<feature type="region of interest" description="Disordered" evidence="6">
    <location>
        <begin position="379"/>
        <end position="469"/>
    </location>
</feature>
<dbReference type="Pfam" id="PF02902">
    <property type="entry name" value="Peptidase_C48"/>
    <property type="match status" value="1"/>
</dbReference>
<organism evidence="8 9">
    <name type="scientific">Cyphellophora europaea (strain CBS 101466)</name>
    <name type="common">Phialophora europaea</name>
    <dbReference type="NCBI Taxonomy" id="1220924"/>
    <lineage>
        <taxon>Eukaryota</taxon>
        <taxon>Fungi</taxon>
        <taxon>Dikarya</taxon>
        <taxon>Ascomycota</taxon>
        <taxon>Pezizomycotina</taxon>
        <taxon>Eurotiomycetes</taxon>
        <taxon>Chaetothyriomycetidae</taxon>
        <taxon>Chaetothyriales</taxon>
        <taxon>Cyphellophoraceae</taxon>
        <taxon>Cyphellophora</taxon>
    </lineage>
</organism>
<dbReference type="GO" id="GO:0005737">
    <property type="term" value="C:cytoplasm"/>
    <property type="evidence" value="ECO:0007669"/>
    <property type="project" value="TreeGrafter"/>
</dbReference>
<keyword evidence="5" id="KW-0378">Hydrolase</keyword>
<evidence type="ECO:0000256" key="2">
    <source>
        <dbReference type="ARBA" id="ARBA00022553"/>
    </source>
</evidence>
<dbReference type="PANTHER" id="PTHR46896:SF3">
    <property type="entry name" value="FI06413P-RELATED"/>
    <property type="match status" value="1"/>
</dbReference>
<dbReference type="InParanoid" id="W2S5S2"/>
<evidence type="ECO:0000256" key="1">
    <source>
        <dbReference type="ARBA" id="ARBA00005234"/>
    </source>
</evidence>
<evidence type="ECO:0000313" key="8">
    <source>
        <dbReference type="EMBL" id="ETN43955.1"/>
    </source>
</evidence>
<evidence type="ECO:0000256" key="4">
    <source>
        <dbReference type="ARBA" id="ARBA00022786"/>
    </source>
</evidence>
<evidence type="ECO:0000256" key="5">
    <source>
        <dbReference type="ARBA" id="ARBA00022801"/>
    </source>
</evidence>
<feature type="compositionally biased region" description="Basic and acidic residues" evidence="6">
    <location>
        <begin position="390"/>
        <end position="403"/>
    </location>
</feature>
<dbReference type="PANTHER" id="PTHR46896">
    <property type="entry name" value="SENTRIN-SPECIFIC PROTEASE"/>
    <property type="match status" value="1"/>
</dbReference>
<reference evidence="8 9" key="1">
    <citation type="submission" date="2013-03" db="EMBL/GenBank/DDBJ databases">
        <title>The Genome Sequence of Phialophora europaea CBS 101466.</title>
        <authorList>
            <consortium name="The Broad Institute Genomics Platform"/>
            <person name="Cuomo C."/>
            <person name="de Hoog S."/>
            <person name="Gorbushina A."/>
            <person name="Walker B."/>
            <person name="Young S.K."/>
            <person name="Zeng Q."/>
            <person name="Gargeya S."/>
            <person name="Fitzgerald M."/>
            <person name="Haas B."/>
            <person name="Abouelleil A."/>
            <person name="Allen A.W."/>
            <person name="Alvarado L."/>
            <person name="Arachchi H.M."/>
            <person name="Berlin A.M."/>
            <person name="Chapman S.B."/>
            <person name="Gainer-Dewar J."/>
            <person name="Goldberg J."/>
            <person name="Griggs A."/>
            <person name="Gujja S."/>
            <person name="Hansen M."/>
            <person name="Howarth C."/>
            <person name="Imamovic A."/>
            <person name="Ireland A."/>
            <person name="Larimer J."/>
            <person name="McCowan C."/>
            <person name="Murphy C."/>
            <person name="Pearson M."/>
            <person name="Poon T.W."/>
            <person name="Priest M."/>
            <person name="Roberts A."/>
            <person name="Saif S."/>
            <person name="Shea T."/>
            <person name="Sisk P."/>
            <person name="Sykes S."/>
            <person name="Wortman J."/>
            <person name="Nusbaum C."/>
            <person name="Birren B."/>
        </authorList>
    </citation>
    <scope>NUCLEOTIDE SEQUENCE [LARGE SCALE GENOMIC DNA]</scope>
    <source>
        <strain evidence="8 9">CBS 101466</strain>
    </source>
</reference>
<feature type="region of interest" description="Disordered" evidence="6">
    <location>
        <begin position="315"/>
        <end position="337"/>
    </location>
</feature>
<feature type="compositionally biased region" description="Basic residues" evidence="6">
    <location>
        <begin position="936"/>
        <end position="947"/>
    </location>
</feature>
<keyword evidence="3" id="KW-0645">Protease</keyword>
<dbReference type="Proteomes" id="UP000030752">
    <property type="component" value="Unassembled WGS sequence"/>
</dbReference>
<feature type="compositionally biased region" description="Polar residues" evidence="6">
    <location>
        <begin position="251"/>
        <end position="270"/>
    </location>
</feature>
<feature type="compositionally biased region" description="Basic and acidic residues" evidence="6">
    <location>
        <begin position="15"/>
        <end position="31"/>
    </location>
</feature>
<dbReference type="GO" id="GO:0070139">
    <property type="term" value="F:SUMO-specific endopeptidase activity"/>
    <property type="evidence" value="ECO:0007669"/>
    <property type="project" value="TreeGrafter"/>
</dbReference>
<feature type="compositionally biased region" description="Polar residues" evidence="6">
    <location>
        <begin position="679"/>
        <end position="693"/>
    </location>
</feature>
<dbReference type="Gene3D" id="3.40.395.10">
    <property type="entry name" value="Adenoviral Proteinase, Chain A"/>
    <property type="match status" value="1"/>
</dbReference>
<dbReference type="GO" id="GO:0016926">
    <property type="term" value="P:protein desumoylation"/>
    <property type="evidence" value="ECO:0007669"/>
    <property type="project" value="TreeGrafter"/>
</dbReference>
<keyword evidence="4" id="KW-0833">Ubl conjugation pathway</keyword>
<keyword evidence="9" id="KW-1185">Reference proteome</keyword>
<dbReference type="GO" id="GO:0006508">
    <property type="term" value="P:proteolysis"/>
    <property type="evidence" value="ECO:0007669"/>
    <property type="project" value="UniProtKB-KW"/>
</dbReference>
<feature type="compositionally biased region" description="Polar residues" evidence="6">
    <location>
        <begin position="198"/>
        <end position="207"/>
    </location>
</feature>
<dbReference type="InterPro" id="IPR051947">
    <property type="entry name" value="Sentrin-specific_protease"/>
</dbReference>
<dbReference type="GeneID" id="19978159"/>
<feature type="region of interest" description="Disordered" evidence="6">
    <location>
        <begin position="1222"/>
        <end position="1302"/>
    </location>
</feature>
<feature type="compositionally biased region" description="Basic and acidic residues" evidence="6">
    <location>
        <begin position="87"/>
        <end position="108"/>
    </location>
</feature>
<feature type="compositionally biased region" description="Basic and acidic residues" evidence="6">
    <location>
        <begin position="208"/>
        <end position="220"/>
    </location>
</feature>
<feature type="region of interest" description="Disordered" evidence="6">
    <location>
        <begin position="879"/>
        <end position="906"/>
    </location>
</feature>
<dbReference type="VEuPathDB" id="FungiDB:HMPREF1541_10820"/>
<evidence type="ECO:0000256" key="6">
    <source>
        <dbReference type="SAM" id="MobiDB-lite"/>
    </source>
</evidence>
<dbReference type="PROSITE" id="PS50600">
    <property type="entry name" value="ULP_PROTEASE"/>
    <property type="match status" value="1"/>
</dbReference>
<dbReference type="HOGENOM" id="CLU_281690_0_0_1"/>
<dbReference type="InterPro" id="IPR038765">
    <property type="entry name" value="Papain-like_cys_pep_sf"/>
</dbReference>
<feature type="compositionally biased region" description="Pro residues" evidence="6">
    <location>
        <begin position="731"/>
        <end position="740"/>
    </location>
</feature>
<evidence type="ECO:0000259" key="7">
    <source>
        <dbReference type="PROSITE" id="PS50600"/>
    </source>
</evidence>
<feature type="compositionally biased region" description="Basic and acidic residues" evidence="6">
    <location>
        <begin position="1101"/>
        <end position="1129"/>
    </location>
</feature>
<feature type="region of interest" description="Disordered" evidence="6">
    <location>
        <begin position="1"/>
        <end position="136"/>
    </location>
</feature>
<protein>
    <recommendedName>
        <fullName evidence="7">Ubiquitin-like protease family profile domain-containing protein</fullName>
    </recommendedName>
</protein>
<dbReference type="STRING" id="1220924.W2S5S2"/>
<feature type="region of interest" description="Disordered" evidence="6">
    <location>
        <begin position="1092"/>
        <end position="1208"/>
    </location>
</feature>
<gene>
    <name evidence="8" type="ORF">HMPREF1541_10820</name>
</gene>
<accession>W2S5S2</accession>
<feature type="compositionally biased region" description="Basic and acidic residues" evidence="6">
    <location>
        <begin position="695"/>
        <end position="706"/>
    </location>
</feature>